<feature type="domain" description="DUF202" evidence="6">
    <location>
        <begin position="19"/>
        <end position="86"/>
    </location>
</feature>
<evidence type="ECO:0000256" key="5">
    <source>
        <dbReference type="SAM" id="Phobius"/>
    </source>
</evidence>
<keyword evidence="2 5" id="KW-0812">Transmembrane</keyword>
<feature type="transmembrane region" description="Helical" evidence="5">
    <location>
        <begin position="61"/>
        <end position="80"/>
    </location>
</feature>
<feature type="transmembrane region" description="Helical" evidence="5">
    <location>
        <begin position="28"/>
        <end position="49"/>
    </location>
</feature>
<evidence type="ECO:0000259" key="6">
    <source>
        <dbReference type="Pfam" id="PF02656"/>
    </source>
</evidence>
<name>A0ABT1M7B7_9MYCO</name>
<dbReference type="InterPro" id="IPR003807">
    <property type="entry name" value="DUF202"/>
</dbReference>
<evidence type="ECO:0000313" key="8">
    <source>
        <dbReference type="Proteomes" id="UP001651690"/>
    </source>
</evidence>
<dbReference type="Proteomes" id="UP001651690">
    <property type="component" value="Unassembled WGS sequence"/>
</dbReference>
<keyword evidence="8" id="KW-1185">Reference proteome</keyword>
<proteinExistence type="predicted"/>
<dbReference type="EMBL" id="JANDBD010000008">
    <property type="protein sequence ID" value="MCP9274307.1"/>
    <property type="molecule type" value="Genomic_DNA"/>
</dbReference>
<feature type="transmembrane region" description="Helical" evidence="5">
    <location>
        <begin position="101"/>
        <end position="120"/>
    </location>
</feature>
<dbReference type="RefSeq" id="WP_255061767.1">
    <property type="nucleotide sequence ID" value="NZ_JANDBD010000008.1"/>
</dbReference>
<evidence type="ECO:0000256" key="3">
    <source>
        <dbReference type="ARBA" id="ARBA00022989"/>
    </source>
</evidence>
<sequence>MSWRDRRPTHEVGTDPDYRFTLANERTFLAWFRTGLALLAGAIALASLVHDFGPRPMRMTIIVILLVLSLTVVVGAYVRWDRTERALRENRSLPRDPLPKLIVAGAAIVVIAAAVLVFLAESGL</sequence>
<evidence type="ECO:0000256" key="2">
    <source>
        <dbReference type="ARBA" id="ARBA00022692"/>
    </source>
</evidence>
<gene>
    <name evidence="7" type="ORF">NM203_19125</name>
</gene>
<comment type="subcellular location">
    <subcellularLocation>
        <location evidence="1">Endomembrane system</location>
        <topology evidence="1">Multi-pass membrane protein</topology>
    </subcellularLocation>
</comment>
<evidence type="ECO:0000313" key="7">
    <source>
        <dbReference type="EMBL" id="MCP9274307.1"/>
    </source>
</evidence>
<evidence type="ECO:0000256" key="1">
    <source>
        <dbReference type="ARBA" id="ARBA00004127"/>
    </source>
</evidence>
<keyword evidence="3 5" id="KW-1133">Transmembrane helix</keyword>
<evidence type="ECO:0000256" key="4">
    <source>
        <dbReference type="ARBA" id="ARBA00023136"/>
    </source>
</evidence>
<reference evidence="7 8" key="1">
    <citation type="submission" date="2022-06" db="EMBL/GenBank/DDBJ databases">
        <title>Mycolicibacterium sp. CAU 1645 isolated from seawater.</title>
        <authorList>
            <person name="Kim W."/>
        </authorList>
    </citation>
    <scope>NUCLEOTIDE SEQUENCE [LARGE SCALE GENOMIC DNA]</scope>
    <source>
        <strain evidence="7 8">CAU 1645</strain>
    </source>
</reference>
<comment type="caution">
    <text evidence="7">The sequence shown here is derived from an EMBL/GenBank/DDBJ whole genome shotgun (WGS) entry which is preliminary data.</text>
</comment>
<accession>A0ABT1M7B7</accession>
<dbReference type="Pfam" id="PF02656">
    <property type="entry name" value="DUF202"/>
    <property type="match status" value="1"/>
</dbReference>
<keyword evidence="4 5" id="KW-0472">Membrane</keyword>
<organism evidence="7 8">
    <name type="scientific">Mycolicibacterium arenosum</name>
    <dbReference type="NCBI Taxonomy" id="2952157"/>
    <lineage>
        <taxon>Bacteria</taxon>
        <taxon>Bacillati</taxon>
        <taxon>Actinomycetota</taxon>
        <taxon>Actinomycetes</taxon>
        <taxon>Mycobacteriales</taxon>
        <taxon>Mycobacteriaceae</taxon>
        <taxon>Mycolicibacterium</taxon>
    </lineage>
</organism>
<protein>
    <submittedName>
        <fullName evidence="7">DUF202 domain-containing protein</fullName>
    </submittedName>
</protein>